<dbReference type="EMBL" id="JANPWB010000011">
    <property type="protein sequence ID" value="KAJ1129314.1"/>
    <property type="molecule type" value="Genomic_DNA"/>
</dbReference>
<evidence type="ECO:0000256" key="1">
    <source>
        <dbReference type="SAM" id="MobiDB-lite"/>
    </source>
</evidence>
<feature type="compositionally biased region" description="Acidic residues" evidence="1">
    <location>
        <begin position="55"/>
        <end position="72"/>
    </location>
</feature>
<dbReference type="AlphaFoldDB" id="A0AAV7PNB1"/>
<gene>
    <name evidence="2" type="ORF">NDU88_007685</name>
</gene>
<feature type="compositionally biased region" description="Basic and acidic residues" evidence="1">
    <location>
        <begin position="73"/>
        <end position="84"/>
    </location>
</feature>
<accession>A0AAV7PNB1</accession>
<comment type="caution">
    <text evidence="2">The sequence shown here is derived from an EMBL/GenBank/DDBJ whole genome shotgun (WGS) entry which is preliminary data.</text>
</comment>
<evidence type="ECO:0000313" key="3">
    <source>
        <dbReference type="Proteomes" id="UP001066276"/>
    </source>
</evidence>
<feature type="compositionally biased region" description="Basic and acidic residues" evidence="1">
    <location>
        <begin position="42"/>
        <end position="54"/>
    </location>
</feature>
<name>A0AAV7PNB1_PLEWA</name>
<feature type="region of interest" description="Disordered" evidence="1">
    <location>
        <begin position="1"/>
        <end position="84"/>
    </location>
</feature>
<sequence length="84" mass="9364">MHGSRLDRKYPGGTAQHAGVEVKPLRHADSVAQEVGPQQAGRRREEVKRCRQGNEEEEDVRNEEEVGNEEVIGDAKEEEVGNAE</sequence>
<proteinExistence type="predicted"/>
<reference evidence="2" key="1">
    <citation type="journal article" date="2022" name="bioRxiv">
        <title>Sequencing and chromosome-scale assembly of the giantPleurodeles waltlgenome.</title>
        <authorList>
            <person name="Brown T."/>
            <person name="Elewa A."/>
            <person name="Iarovenko S."/>
            <person name="Subramanian E."/>
            <person name="Araus A.J."/>
            <person name="Petzold A."/>
            <person name="Susuki M."/>
            <person name="Suzuki K.-i.T."/>
            <person name="Hayashi T."/>
            <person name="Toyoda A."/>
            <person name="Oliveira C."/>
            <person name="Osipova E."/>
            <person name="Leigh N.D."/>
            <person name="Simon A."/>
            <person name="Yun M.H."/>
        </authorList>
    </citation>
    <scope>NUCLEOTIDE SEQUENCE</scope>
    <source>
        <strain evidence="2">20211129_DDA</strain>
        <tissue evidence="2">Liver</tissue>
    </source>
</reference>
<organism evidence="2 3">
    <name type="scientific">Pleurodeles waltl</name>
    <name type="common">Iberian ribbed newt</name>
    <dbReference type="NCBI Taxonomy" id="8319"/>
    <lineage>
        <taxon>Eukaryota</taxon>
        <taxon>Metazoa</taxon>
        <taxon>Chordata</taxon>
        <taxon>Craniata</taxon>
        <taxon>Vertebrata</taxon>
        <taxon>Euteleostomi</taxon>
        <taxon>Amphibia</taxon>
        <taxon>Batrachia</taxon>
        <taxon>Caudata</taxon>
        <taxon>Salamandroidea</taxon>
        <taxon>Salamandridae</taxon>
        <taxon>Pleurodelinae</taxon>
        <taxon>Pleurodeles</taxon>
    </lineage>
</organism>
<dbReference type="Proteomes" id="UP001066276">
    <property type="component" value="Chromosome 7"/>
</dbReference>
<feature type="compositionally biased region" description="Basic and acidic residues" evidence="1">
    <location>
        <begin position="1"/>
        <end position="10"/>
    </location>
</feature>
<keyword evidence="3" id="KW-1185">Reference proteome</keyword>
<protein>
    <submittedName>
        <fullName evidence="2">Uncharacterized protein</fullName>
    </submittedName>
</protein>
<evidence type="ECO:0000313" key="2">
    <source>
        <dbReference type="EMBL" id="KAJ1129314.1"/>
    </source>
</evidence>